<dbReference type="SMART" id="SM00320">
    <property type="entry name" value="WD40"/>
    <property type="match status" value="2"/>
</dbReference>
<protein>
    <submittedName>
        <fullName evidence="2">Uncharacterized protein</fullName>
    </submittedName>
</protein>
<organism evidence="2 3">
    <name type="scientific">Rhamnusium bicolor</name>
    <dbReference type="NCBI Taxonomy" id="1586634"/>
    <lineage>
        <taxon>Eukaryota</taxon>
        <taxon>Metazoa</taxon>
        <taxon>Ecdysozoa</taxon>
        <taxon>Arthropoda</taxon>
        <taxon>Hexapoda</taxon>
        <taxon>Insecta</taxon>
        <taxon>Pterygota</taxon>
        <taxon>Neoptera</taxon>
        <taxon>Endopterygota</taxon>
        <taxon>Coleoptera</taxon>
        <taxon>Polyphaga</taxon>
        <taxon>Cucujiformia</taxon>
        <taxon>Chrysomeloidea</taxon>
        <taxon>Cerambycidae</taxon>
        <taxon>Lepturinae</taxon>
        <taxon>Rhagiini</taxon>
        <taxon>Rhamnusium</taxon>
    </lineage>
</organism>
<accession>A0AAV8XJE5</accession>
<dbReference type="GO" id="GO:0019005">
    <property type="term" value="C:SCF ubiquitin ligase complex"/>
    <property type="evidence" value="ECO:0007669"/>
    <property type="project" value="TreeGrafter"/>
</dbReference>
<dbReference type="SUPFAM" id="SSF50978">
    <property type="entry name" value="WD40 repeat-like"/>
    <property type="match status" value="1"/>
</dbReference>
<dbReference type="InterPro" id="IPR036322">
    <property type="entry name" value="WD40_repeat_dom_sf"/>
</dbReference>
<dbReference type="Proteomes" id="UP001162156">
    <property type="component" value="Unassembled WGS sequence"/>
</dbReference>
<dbReference type="PROSITE" id="PS50294">
    <property type="entry name" value="WD_REPEATS_REGION"/>
    <property type="match status" value="1"/>
</dbReference>
<dbReference type="InterPro" id="IPR015943">
    <property type="entry name" value="WD40/YVTN_repeat-like_dom_sf"/>
</dbReference>
<dbReference type="EMBL" id="JANEYF010003176">
    <property type="protein sequence ID" value="KAJ8938558.1"/>
    <property type="molecule type" value="Genomic_DNA"/>
</dbReference>
<dbReference type="PANTHER" id="PTHR14381">
    <property type="entry name" value="DACTYLIN"/>
    <property type="match status" value="1"/>
</dbReference>
<keyword evidence="3" id="KW-1185">Reference proteome</keyword>
<dbReference type="AlphaFoldDB" id="A0AAV8XJE5"/>
<sequence length="221" mass="25800">CMYELSTLQKIRISKKLANWKIQRKSLLFVKRKYIPWLYLSNRSVWISRGKKIFNYQRNNNIIAARPNVILQGRSNADVGNFQLKNDLLVSGQRDGSMWLNSLKDKKIIFDLRNCHNSDINSVDISQSGNIIVSGSRDNCLKIWKVDYDSLDVLQQSHNHILQDRLFFMESCKNRRPQRSSPIYSLSFDAEYLFTATDQNLNVLNFSVYNGNVNDYSICCR</sequence>
<comment type="caution">
    <text evidence="2">The sequence shown here is derived from an EMBL/GenBank/DDBJ whole genome shotgun (WGS) entry which is preliminary data.</text>
</comment>
<name>A0AAV8XJE5_9CUCU</name>
<dbReference type="PANTHER" id="PTHR14381:SF1">
    <property type="entry name" value="F-BOX_WD REPEAT-CONTAINING PROTEIN 4"/>
    <property type="match status" value="1"/>
</dbReference>
<evidence type="ECO:0000256" key="1">
    <source>
        <dbReference type="PROSITE-ProRule" id="PRU00221"/>
    </source>
</evidence>
<reference evidence="2" key="1">
    <citation type="journal article" date="2023" name="Insect Mol. Biol.">
        <title>Genome sequencing provides insights into the evolution of gene families encoding plant cell wall-degrading enzymes in longhorned beetles.</title>
        <authorList>
            <person name="Shin N.R."/>
            <person name="Okamura Y."/>
            <person name="Kirsch R."/>
            <person name="Pauchet Y."/>
        </authorList>
    </citation>
    <scope>NUCLEOTIDE SEQUENCE</scope>
    <source>
        <strain evidence="2">RBIC_L_NR</strain>
    </source>
</reference>
<proteinExistence type="predicted"/>
<feature type="repeat" description="WD" evidence="1">
    <location>
        <begin position="113"/>
        <end position="147"/>
    </location>
</feature>
<feature type="non-terminal residue" evidence="2">
    <location>
        <position position="1"/>
    </location>
</feature>
<dbReference type="InterPro" id="IPR001680">
    <property type="entry name" value="WD40_rpt"/>
</dbReference>
<dbReference type="Pfam" id="PF00400">
    <property type="entry name" value="WD40"/>
    <property type="match status" value="1"/>
</dbReference>
<evidence type="ECO:0000313" key="3">
    <source>
        <dbReference type="Proteomes" id="UP001162156"/>
    </source>
</evidence>
<evidence type="ECO:0000313" key="2">
    <source>
        <dbReference type="EMBL" id="KAJ8938558.1"/>
    </source>
</evidence>
<dbReference type="PROSITE" id="PS50082">
    <property type="entry name" value="WD_REPEATS_2"/>
    <property type="match status" value="1"/>
</dbReference>
<keyword evidence="1" id="KW-0853">WD repeat</keyword>
<dbReference type="InterPro" id="IPR052301">
    <property type="entry name" value="SCF_F-box/WD-repeat"/>
</dbReference>
<dbReference type="Gene3D" id="2.130.10.10">
    <property type="entry name" value="YVTN repeat-like/Quinoprotein amine dehydrogenase"/>
    <property type="match status" value="1"/>
</dbReference>
<dbReference type="GO" id="GO:0031146">
    <property type="term" value="P:SCF-dependent proteasomal ubiquitin-dependent protein catabolic process"/>
    <property type="evidence" value="ECO:0007669"/>
    <property type="project" value="TreeGrafter"/>
</dbReference>
<gene>
    <name evidence="2" type="ORF">NQ314_011447</name>
</gene>